<evidence type="ECO:0000313" key="6">
    <source>
        <dbReference type="Proteomes" id="UP000095709"/>
    </source>
</evidence>
<dbReference type="AlphaFoldDB" id="A0A174PI41"/>
<evidence type="ECO:0000256" key="2">
    <source>
        <dbReference type="ARBA" id="ARBA00023125"/>
    </source>
</evidence>
<dbReference type="PROSITE" id="PS00041">
    <property type="entry name" value="HTH_ARAC_FAMILY_1"/>
    <property type="match status" value="1"/>
</dbReference>
<dbReference type="PROSITE" id="PS01124">
    <property type="entry name" value="HTH_ARAC_FAMILY_2"/>
    <property type="match status" value="1"/>
</dbReference>
<dbReference type="SMART" id="SM00342">
    <property type="entry name" value="HTH_ARAC"/>
    <property type="match status" value="1"/>
</dbReference>
<dbReference type="GO" id="GO:0043565">
    <property type="term" value="F:sequence-specific DNA binding"/>
    <property type="evidence" value="ECO:0007669"/>
    <property type="project" value="InterPro"/>
</dbReference>
<dbReference type="Proteomes" id="UP000095709">
    <property type="component" value="Unassembled WGS sequence"/>
</dbReference>
<dbReference type="RefSeq" id="WP_055267222.1">
    <property type="nucleotide sequence ID" value="NZ_CAXSRP010000008.1"/>
</dbReference>
<dbReference type="Pfam" id="PF12833">
    <property type="entry name" value="HTH_18"/>
    <property type="match status" value="1"/>
</dbReference>
<dbReference type="PANTHER" id="PTHR43280">
    <property type="entry name" value="ARAC-FAMILY TRANSCRIPTIONAL REGULATOR"/>
    <property type="match status" value="1"/>
</dbReference>
<gene>
    <name evidence="5" type="primary">melR_6</name>
    <name evidence="5" type="ORF">ERS852498_02338</name>
</gene>
<accession>A0A174PI41</accession>
<name>A0A174PI41_9FIRM</name>
<proteinExistence type="predicted"/>
<dbReference type="InterPro" id="IPR014710">
    <property type="entry name" value="RmlC-like_jellyroll"/>
</dbReference>
<reference evidence="5 6" key="1">
    <citation type="submission" date="2015-09" db="EMBL/GenBank/DDBJ databases">
        <authorList>
            <consortium name="Pathogen Informatics"/>
        </authorList>
    </citation>
    <scope>NUCLEOTIDE SEQUENCE [LARGE SCALE GENOMIC DNA]</scope>
    <source>
        <strain evidence="5 6">2789STDY5834885</strain>
    </source>
</reference>
<sequence>MEIIEYEPINLYDGRFCKVFHSDWIQLEKPKDVNSAPHFHWHNSFEFNCSISGTLRCEIGSTMTYAKDNDFLFVNPNVIHKSLEVSASFLGFAVLVPVSIIQLFFNPDSKNYPIIEQDVVNRHRKEIIELLMDIYRYSRSEKPVDLLGMNACVLQIFHILLSESMAAPTCTTPPRSKLEDSISFTEYLAAHYREHITLESVSEHFGFNPTYFSRIFAKKTGRNFNVYLSSLRLDHATHLLETTTSSIPDISEESGFSSSRAFIEMFKKVNELTPKQYRDQCNEHKKVHHSND</sequence>
<dbReference type="SUPFAM" id="SSF46689">
    <property type="entry name" value="Homeodomain-like"/>
    <property type="match status" value="2"/>
</dbReference>
<dbReference type="InterPro" id="IPR018060">
    <property type="entry name" value="HTH_AraC"/>
</dbReference>
<dbReference type="InterPro" id="IPR018062">
    <property type="entry name" value="HTH_AraC-typ_CS"/>
</dbReference>
<dbReference type="EMBL" id="CZAL01000012">
    <property type="protein sequence ID" value="CUP59251.1"/>
    <property type="molecule type" value="Genomic_DNA"/>
</dbReference>
<dbReference type="GO" id="GO:0003700">
    <property type="term" value="F:DNA-binding transcription factor activity"/>
    <property type="evidence" value="ECO:0007669"/>
    <property type="project" value="InterPro"/>
</dbReference>
<evidence type="ECO:0000259" key="4">
    <source>
        <dbReference type="PROSITE" id="PS01124"/>
    </source>
</evidence>
<dbReference type="Gene3D" id="2.60.120.10">
    <property type="entry name" value="Jelly Rolls"/>
    <property type="match status" value="1"/>
</dbReference>
<keyword evidence="2" id="KW-0238">DNA-binding</keyword>
<protein>
    <submittedName>
        <fullName evidence="5">Melibiose operon regulatory protein</fullName>
    </submittedName>
</protein>
<evidence type="ECO:0000256" key="3">
    <source>
        <dbReference type="ARBA" id="ARBA00023163"/>
    </source>
</evidence>
<dbReference type="SUPFAM" id="SSF51215">
    <property type="entry name" value="Regulatory protein AraC"/>
    <property type="match status" value="1"/>
</dbReference>
<dbReference type="InterPro" id="IPR037923">
    <property type="entry name" value="HTH-like"/>
</dbReference>
<evidence type="ECO:0000256" key="1">
    <source>
        <dbReference type="ARBA" id="ARBA00023015"/>
    </source>
</evidence>
<keyword evidence="1" id="KW-0805">Transcription regulation</keyword>
<evidence type="ECO:0000313" key="5">
    <source>
        <dbReference type="EMBL" id="CUP59251.1"/>
    </source>
</evidence>
<keyword evidence="3" id="KW-0804">Transcription</keyword>
<dbReference type="Gene3D" id="1.10.10.60">
    <property type="entry name" value="Homeodomain-like"/>
    <property type="match status" value="2"/>
</dbReference>
<feature type="domain" description="HTH araC/xylS-type" evidence="4">
    <location>
        <begin position="182"/>
        <end position="280"/>
    </location>
</feature>
<dbReference type="InterPro" id="IPR009057">
    <property type="entry name" value="Homeodomain-like_sf"/>
</dbReference>
<dbReference type="PANTHER" id="PTHR43280:SF27">
    <property type="entry name" value="TRANSCRIPTIONAL REGULATOR MTLR"/>
    <property type="match status" value="1"/>
</dbReference>
<organism evidence="5 6">
    <name type="scientific">Fusicatenibacter saccharivorans</name>
    <dbReference type="NCBI Taxonomy" id="1150298"/>
    <lineage>
        <taxon>Bacteria</taxon>
        <taxon>Bacillati</taxon>
        <taxon>Bacillota</taxon>
        <taxon>Clostridia</taxon>
        <taxon>Lachnospirales</taxon>
        <taxon>Lachnospiraceae</taxon>
        <taxon>Fusicatenibacter</taxon>
    </lineage>
</organism>